<evidence type="ECO:0000256" key="2">
    <source>
        <dbReference type="ARBA" id="ARBA00023054"/>
    </source>
</evidence>
<evidence type="ECO:0000256" key="1">
    <source>
        <dbReference type="ARBA" id="ARBA00006461"/>
    </source>
</evidence>
<feature type="compositionally biased region" description="Acidic residues" evidence="3">
    <location>
        <begin position="399"/>
        <end position="412"/>
    </location>
</feature>
<name>A0A165KNZ1_EXIGL</name>
<feature type="compositionally biased region" description="Basic residues" evidence="3">
    <location>
        <begin position="445"/>
        <end position="454"/>
    </location>
</feature>
<evidence type="ECO:0000256" key="3">
    <source>
        <dbReference type="SAM" id="MobiDB-lite"/>
    </source>
</evidence>
<dbReference type="Pfam" id="PF08243">
    <property type="entry name" value="SPT2"/>
    <property type="match status" value="1"/>
</dbReference>
<dbReference type="SMART" id="SM00784">
    <property type="entry name" value="SPT2"/>
    <property type="match status" value="1"/>
</dbReference>
<feature type="compositionally biased region" description="Low complexity" evidence="3">
    <location>
        <begin position="279"/>
        <end position="288"/>
    </location>
</feature>
<dbReference type="PANTHER" id="PTHR22691:SF8">
    <property type="entry name" value="PROTEIN SPT2 HOMOLOG"/>
    <property type="match status" value="1"/>
</dbReference>
<proteinExistence type="inferred from homology"/>
<reference evidence="4 5" key="1">
    <citation type="journal article" date="2016" name="Mol. Biol. Evol.">
        <title>Comparative Genomics of Early-Diverging Mushroom-Forming Fungi Provides Insights into the Origins of Lignocellulose Decay Capabilities.</title>
        <authorList>
            <person name="Nagy L.G."/>
            <person name="Riley R."/>
            <person name="Tritt A."/>
            <person name="Adam C."/>
            <person name="Daum C."/>
            <person name="Floudas D."/>
            <person name="Sun H."/>
            <person name="Yadav J.S."/>
            <person name="Pangilinan J."/>
            <person name="Larsson K.H."/>
            <person name="Matsuura K."/>
            <person name="Barry K."/>
            <person name="Labutti K."/>
            <person name="Kuo R."/>
            <person name="Ohm R.A."/>
            <person name="Bhattacharya S.S."/>
            <person name="Shirouzu T."/>
            <person name="Yoshinaga Y."/>
            <person name="Martin F.M."/>
            <person name="Grigoriev I.V."/>
            <person name="Hibbett D.S."/>
        </authorList>
    </citation>
    <scope>NUCLEOTIDE SEQUENCE [LARGE SCALE GENOMIC DNA]</scope>
    <source>
        <strain evidence="4 5">HHB12029</strain>
    </source>
</reference>
<dbReference type="EMBL" id="KV425940">
    <property type="protein sequence ID" value="KZV96632.1"/>
    <property type="molecule type" value="Genomic_DNA"/>
</dbReference>
<keyword evidence="2" id="KW-0175">Coiled coil</keyword>
<organism evidence="4 5">
    <name type="scientific">Exidia glandulosa HHB12029</name>
    <dbReference type="NCBI Taxonomy" id="1314781"/>
    <lineage>
        <taxon>Eukaryota</taxon>
        <taxon>Fungi</taxon>
        <taxon>Dikarya</taxon>
        <taxon>Basidiomycota</taxon>
        <taxon>Agaricomycotina</taxon>
        <taxon>Agaricomycetes</taxon>
        <taxon>Auriculariales</taxon>
        <taxon>Exidiaceae</taxon>
        <taxon>Exidia</taxon>
    </lineage>
</organism>
<feature type="region of interest" description="Disordered" evidence="3">
    <location>
        <begin position="425"/>
        <end position="454"/>
    </location>
</feature>
<feature type="compositionally biased region" description="Basic and acidic residues" evidence="3">
    <location>
        <begin position="30"/>
        <end position="90"/>
    </location>
</feature>
<gene>
    <name evidence="4" type="ORF">EXIGLDRAFT_732664</name>
</gene>
<comment type="similarity">
    <text evidence="1">Belongs to the SPT2 family.</text>
</comment>
<feature type="region of interest" description="Disordered" evidence="3">
    <location>
        <begin position="13"/>
        <end position="196"/>
    </location>
</feature>
<dbReference type="GO" id="GO:0006334">
    <property type="term" value="P:nucleosome assembly"/>
    <property type="evidence" value="ECO:0007669"/>
    <property type="project" value="TreeGrafter"/>
</dbReference>
<dbReference type="GO" id="GO:0003677">
    <property type="term" value="F:DNA binding"/>
    <property type="evidence" value="ECO:0007669"/>
    <property type="project" value="TreeGrafter"/>
</dbReference>
<protein>
    <submittedName>
        <fullName evidence="4">SPT2-domain-containing protein</fullName>
    </submittedName>
</protein>
<feature type="compositionally biased region" description="Acidic residues" evidence="3">
    <location>
        <begin position="357"/>
        <end position="367"/>
    </location>
</feature>
<evidence type="ECO:0000313" key="4">
    <source>
        <dbReference type="EMBL" id="KZV96632.1"/>
    </source>
</evidence>
<dbReference type="GO" id="GO:0006360">
    <property type="term" value="P:transcription by RNA polymerase I"/>
    <property type="evidence" value="ECO:0007669"/>
    <property type="project" value="TreeGrafter"/>
</dbReference>
<dbReference type="InterPro" id="IPR013256">
    <property type="entry name" value="Chromatin_SPT2"/>
</dbReference>
<feature type="compositionally biased region" description="Basic and acidic residues" evidence="3">
    <location>
        <begin position="133"/>
        <end position="143"/>
    </location>
</feature>
<feature type="compositionally biased region" description="Polar residues" evidence="3">
    <location>
        <begin position="150"/>
        <end position="165"/>
    </location>
</feature>
<keyword evidence="5" id="KW-1185">Reference proteome</keyword>
<feature type="compositionally biased region" description="Low complexity" evidence="3">
    <location>
        <begin position="295"/>
        <end position="305"/>
    </location>
</feature>
<sequence>MSSFTALMQLAAQRTDASNAAVNTQLAARQRAEAEKRKAQEERERKERENEARLRLKRLDDEKREKDRQRQREEAERARERERERREAEARAVLLGKKRSAGSNWGRSPGGEGSSRGVKRQRSTSPDPNSQLTREEKRARKEAIALARESGSSSYRRPTARSSHSSGRRLAGGAVDAVEGESGGADGRPLGWSPIAPGTGTAKARLAAMQPALIKLNTVKRDMRSIDEIQRDRATRKALVGEEARGFSDWFGKDKAKKDKEEADAKRAAAFAKQRDALAGKSPSKSASPAPPPAKTIAKPVAAKPSPAPAPSRVSGFASSSRPTASSSKPAARPTTSKPTAKPAVSAKPKKRVYNEDNLDVSDDDDDPRQRTKGKSATGYDRSEIWRIVAGKDRRAYEREDDYDSDDMEAGADELLEEELRSARAAKKEDALAYAEERRREEEKKRRKMAAGRT</sequence>
<dbReference type="Proteomes" id="UP000077266">
    <property type="component" value="Unassembled WGS sequence"/>
</dbReference>
<feature type="compositionally biased region" description="Low complexity" evidence="3">
    <location>
        <begin position="318"/>
        <end position="337"/>
    </location>
</feature>
<dbReference type="STRING" id="1314781.A0A165KNZ1"/>
<evidence type="ECO:0000313" key="5">
    <source>
        <dbReference type="Proteomes" id="UP000077266"/>
    </source>
</evidence>
<feature type="compositionally biased region" description="Basic and acidic residues" evidence="3">
    <location>
        <begin position="238"/>
        <end position="278"/>
    </location>
</feature>
<feature type="region of interest" description="Disordered" evidence="3">
    <location>
        <begin position="238"/>
        <end position="412"/>
    </location>
</feature>
<dbReference type="PANTHER" id="PTHR22691">
    <property type="entry name" value="YEAST SPT2-RELATED"/>
    <property type="match status" value="1"/>
</dbReference>
<feature type="compositionally biased region" description="Basic and acidic residues" evidence="3">
    <location>
        <begin position="381"/>
        <end position="398"/>
    </location>
</feature>
<dbReference type="AlphaFoldDB" id="A0A165KNZ1"/>
<feature type="compositionally biased region" description="Polar residues" evidence="3">
    <location>
        <begin position="123"/>
        <end position="132"/>
    </location>
</feature>
<dbReference type="GO" id="GO:0042393">
    <property type="term" value="F:histone binding"/>
    <property type="evidence" value="ECO:0007669"/>
    <property type="project" value="TreeGrafter"/>
</dbReference>
<dbReference type="GO" id="GO:0005730">
    <property type="term" value="C:nucleolus"/>
    <property type="evidence" value="ECO:0007669"/>
    <property type="project" value="TreeGrafter"/>
</dbReference>
<feature type="compositionally biased region" description="Basic and acidic residues" evidence="3">
    <location>
        <begin position="425"/>
        <end position="444"/>
    </location>
</feature>
<dbReference type="InParanoid" id="A0A165KNZ1"/>
<feature type="compositionally biased region" description="Polar residues" evidence="3">
    <location>
        <begin position="15"/>
        <end position="24"/>
    </location>
</feature>
<dbReference type="OrthoDB" id="6259853at2759"/>
<accession>A0A165KNZ1</accession>